<comment type="caution">
    <text evidence="2">The sequence shown here is derived from an EMBL/GenBank/DDBJ whole genome shotgun (WGS) entry which is preliminary data.</text>
</comment>
<sequence>MKPNLNRLRLNSAAGRPGSSSDHQLITAHNPVIILPTKVPGVSWSVNVGLLKSRDSGWRQRALSGTDLGTSGGSNPTTRAGFWLPGCRHAPIVLYQIQLFPSHPPMSAICRIQL</sequence>
<evidence type="ECO:0000313" key="2">
    <source>
        <dbReference type="EMBL" id="KNE94045.1"/>
    </source>
</evidence>
<proteinExistence type="predicted"/>
<name>A0A0L0V426_9BASI</name>
<evidence type="ECO:0000313" key="3">
    <source>
        <dbReference type="Proteomes" id="UP000054564"/>
    </source>
</evidence>
<keyword evidence="3" id="KW-1185">Reference proteome</keyword>
<accession>A0A0L0V426</accession>
<dbReference type="AlphaFoldDB" id="A0A0L0V426"/>
<dbReference type="EMBL" id="AJIL01000125">
    <property type="protein sequence ID" value="KNE94045.1"/>
    <property type="molecule type" value="Genomic_DNA"/>
</dbReference>
<feature type="region of interest" description="Disordered" evidence="1">
    <location>
        <begin position="1"/>
        <end position="24"/>
    </location>
</feature>
<evidence type="ECO:0000256" key="1">
    <source>
        <dbReference type="SAM" id="MobiDB-lite"/>
    </source>
</evidence>
<gene>
    <name evidence="2" type="ORF">PSTG_12618</name>
</gene>
<organism evidence="2 3">
    <name type="scientific">Puccinia striiformis f. sp. tritici PST-78</name>
    <dbReference type="NCBI Taxonomy" id="1165861"/>
    <lineage>
        <taxon>Eukaryota</taxon>
        <taxon>Fungi</taxon>
        <taxon>Dikarya</taxon>
        <taxon>Basidiomycota</taxon>
        <taxon>Pucciniomycotina</taxon>
        <taxon>Pucciniomycetes</taxon>
        <taxon>Pucciniales</taxon>
        <taxon>Pucciniaceae</taxon>
        <taxon>Puccinia</taxon>
    </lineage>
</organism>
<protein>
    <submittedName>
        <fullName evidence="2">Uncharacterized protein</fullName>
    </submittedName>
</protein>
<dbReference type="Proteomes" id="UP000054564">
    <property type="component" value="Unassembled WGS sequence"/>
</dbReference>
<reference evidence="3" key="1">
    <citation type="submission" date="2014-03" db="EMBL/GenBank/DDBJ databases">
        <title>The Genome Sequence of Puccinia striiformis f. sp. tritici PST-78.</title>
        <authorList>
            <consortium name="The Broad Institute Genome Sequencing Platform"/>
            <person name="Cuomo C."/>
            <person name="Hulbert S."/>
            <person name="Chen X."/>
            <person name="Walker B."/>
            <person name="Young S.K."/>
            <person name="Zeng Q."/>
            <person name="Gargeya S."/>
            <person name="Fitzgerald M."/>
            <person name="Haas B."/>
            <person name="Abouelleil A."/>
            <person name="Alvarado L."/>
            <person name="Arachchi H.M."/>
            <person name="Berlin A.M."/>
            <person name="Chapman S.B."/>
            <person name="Goldberg J."/>
            <person name="Griggs A."/>
            <person name="Gujja S."/>
            <person name="Hansen M."/>
            <person name="Howarth C."/>
            <person name="Imamovic A."/>
            <person name="Larimer J."/>
            <person name="McCowan C."/>
            <person name="Montmayeur A."/>
            <person name="Murphy C."/>
            <person name="Neiman D."/>
            <person name="Pearson M."/>
            <person name="Priest M."/>
            <person name="Roberts A."/>
            <person name="Saif S."/>
            <person name="Shea T."/>
            <person name="Sisk P."/>
            <person name="Sykes S."/>
            <person name="Wortman J."/>
            <person name="Nusbaum C."/>
            <person name="Birren B."/>
        </authorList>
    </citation>
    <scope>NUCLEOTIDE SEQUENCE [LARGE SCALE GENOMIC DNA]</scope>
    <source>
        <strain evidence="3">race PST-78</strain>
    </source>
</reference>